<evidence type="ECO:0000313" key="1">
    <source>
        <dbReference type="EMBL" id="SCU98832.1"/>
    </source>
</evidence>
<protein>
    <submittedName>
        <fullName evidence="1">Uncharacterized protein</fullName>
    </submittedName>
</protein>
<gene>
    <name evidence="1" type="ORF">CNECB9_560023</name>
</gene>
<dbReference type="RefSeq" id="WP_340530204.1">
    <property type="nucleotide sequence ID" value="NZ_FMSH01000503.1"/>
</dbReference>
<organism evidence="1">
    <name type="scientific">Cupriavidus necator</name>
    <name type="common">Alcaligenes eutrophus</name>
    <name type="synonym">Ralstonia eutropha</name>
    <dbReference type="NCBI Taxonomy" id="106590"/>
    <lineage>
        <taxon>Bacteria</taxon>
        <taxon>Pseudomonadati</taxon>
        <taxon>Pseudomonadota</taxon>
        <taxon>Betaproteobacteria</taxon>
        <taxon>Burkholderiales</taxon>
        <taxon>Burkholderiaceae</taxon>
        <taxon>Cupriavidus</taxon>
    </lineage>
</organism>
<proteinExistence type="predicted"/>
<accession>A0A1K0IQU5</accession>
<dbReference type="InterPro" id="IPR036397">
    <property type="entry name" value="RNaseH_sf"/>
</dbReference>
<dbReference type="GO" id="GO:0003676">
    <property type="term" value="F:nucleic acid binding"/>
    <property type="evidence" value="ECO:0007669"/>
    <property type="project" value="InterPro"/>
</dbReference>
<sequence>MPGTSVLASGHPLSLCEVAAVIVFLDTEFTDFIDCELVSIGMVTENGRQFYAEVLDFDRAKCTEFVRSAVLPLLGQLPDTIVMRAELGAALHTWFAELAVPVTIAIDYSADWELLVHALDGELPASLVGRLDLASIAESAVFALAAAGYHAAPGRPWHHALHDARGMRAGFLAVESNALQARIPETDRRGRRTHVELSDIPAPYHDEFTTWLASKPKHQAAADASAVRRSAWREWLVLRFSER</sequence>
<dbReference type="Gene3D" id="3.30.420.10">
    <property type="entry name" value="Ribonuclease H-like superfamily/Ribonuclease H"/>
    <property type="match status" value="1"/>
</dbReference>
<name>A0A1K0IQU5_CUPNE</name>
<reference evidence="1" key="1">
    <citation type="submission" date="2016-09" db="EMBL/GenBank/DDBJ databases">
        <authorList>
            <person name="Capua I."/>
            <person name="De Benedictis P."/>
            <person name="Joannis T."/>
            <person name="Lombin L.H."/>
            <person name="Cattoli G."/>
        </authorList>
    </citation>
    <scope>NUCLEOTIDE SEQUENCE</scope>
    <source>
        <strain evidence="1">B9</strain>
    </source>
</reference>
<dbReference type="EMBL" id="FMSH01000503">
    <property type="protein sequence ID" value="SCU98832.1"/>
    <property type="molecule type" value="Genomic_DNA"/>
</dbReference>
<dbReference type="AlphaFoldDB" id="A0A1K0IQU5"/>